<evidence type="ECO:0000313" key="2">
    <source>
        <dbReference type="Proteomes" id="UP000507470"/>
    </source>
</evidence>
<gene>
    <name evidence="1" type="ORF">MCOR_10777</name>
</gene>
<reference evidence="1 2" key="1">
    <citation type="submission" date="2020-06" db="EMBL/GenBank/DDBJ databases">
        <authorList>
            <person name="Li R."/>
            <person name="Bekaert M."/>
        </authorList>
    </citation>
    <scope>NUCLEOTIDE SEQUENCE [LARGE SCALE GENOMIC DNA]</scope>
    <source>
        <strain evidence="2">wild</strain>
    </source>
</reference>
<evidence type="ECO:0000313" key="1">
    <source>
        <dbReference type="EMBL" id="CAC5372785.1"/>
    </source>
</evidence>
<dbReference type="EMBL" id="CACVKT020001865">
    <property type="protein sequence ID" value="CAC5372785.1"/>
    <property type="molecule type" value="Genomic_DNA"/>
</dbReference>
<dbReference type="AlphaFoldDB" id="A0A6J8ARB5"/>
<proteinExistence type="predicted"/>
<sequence>MILSPRMEFPYRRYDSISKNGVTDNQTTKNGVDSIYQEWSLQTTYDSISKNGVYDSRQPMILSPRMEMDSTPSLQTTYDSISRNGVFRQPPRMDSISKNEVYRQPMILSPRMDSMIQEWNGAYRQPMNGVYRQPMILSPRMEFQTTYDSISPRMEFTGQPMILHQEWSLQTT</sequence>
<protein>
    <submittedName>
        <fullName evidence="1">Uncharacterized protein</fullName>
    </submittedName>
</protein>
<keyword evidence="2" id="KW-1185">Reference proteome</keyword>
<organism evidence="1 2">
    <name type="scientific">Mytilus coruscus</name>
    <name type="common">Sea mussel</name>
    <dbReference type="NCBI Taxonomy" id="42192"/>
    <lineage>
        <taxon>Eukaryota</taxon>
        <taxon>Metazoa</taxon>
        <taxon>Spiralia</taxon>
        <taxon>Lophotrochozoa</taxon>
        <taxon>Mollusca</taxon>
        <taxon>Bivalvia</taxon>
        <taxon>Autobranchia</taxon>
        <taxon>Pteriomorphia</taxon>
        <taxon>Mytilida</taxon>
        <taxon>Mytiloidea</taxon>
        <taxon>Mytilidae</taxon>
        <taxon>Mytilinae</taxon>
        <taxon>Mytilus</taxon>
    </lineage>
</organism>
<accession>A0A6J8ARB5</accession>
<name>A0A6J8ARB5_MYTCO</name>
<dbReference type="Proteomes" id="UP000507470">
    <property type="component" value="Unassembled WGS sequence"/>
</dbReference>